<evidence type="ECO:0000259" key="12">
    <source>
        <dbReference type="Pfam" id="PF13735"/>
    </source>
</evidence>
<evidence type="ECO:0000313" key="14">
    <source>
        <dbReference type="Proteomes" id="UP000070539"/>
    </source>
</evidence>
<evidence type="ECO:0000256" key="3">
    <source>
        <dbReference type="ARBA" id="ARBA00022694"/>
    </source>
</evidence>
<dbReference type="GO" id="GO:0004810">
    <property type="term" value="F:CCA tRNA nucleotidyltransferase activity"/>
    <property type="evidence" value="ECO:0007669"/>
    <property type="project" value="UniProtKB-EC"/>
</dbReference>
<feature type="domain" description="Poly A polymerase head" evidence="10">
    <location>
        <begin position="24"/>
        <end position="144"/>
    </location>
</feature>
<keyword evidence="7" id="KW-0460">Magnesium</keyword>
<dbReference type="SUPFAM" id="SSF81891">
    <property type="entry name" value="Poly A polymerase C-terminal region-like"/>
    <property type="match status" value="1"/>
</dbReference>
<dbReference type="Proteomes" id="UP000070539">
    <property type="component" value="Unassembled WGS sequence"/>
</dbReference>
<evidence type="ECO:0000313" key="13">
    <source>
        <dbReference type="EMBL" id="KXL53971.1"/>
    </source>
</evidence>
<keyword evidence="8 9" id="KW-0694">RNA-binding</keyword>
<dbReference type="Pfam" id="PF01743">
    <property type="entry name" value="PolyA_pol"/>
    <property type="match status" value="1"/>
</dbReference>
<dbReference type="InterPro" id="IPR050264">
    <property type="entry name" value="Bact_CCA-adding_enz_type3_sf"/>
</dbReference>
<evidence type="ECO:0000256" key="4">
    <source>
        <dbReference type="ARBA" id="ARBA00022695"/>
    </source>
</evidence>
<dbReference type="Pfam" id="PF12627">
    <property type="entry name" value="PolyA_pol_RNAbd"/>
    <property type="match status" value="1"/>
</dbReference>
<dbReference type="CDD" id="cd05398">
    <property type="entry name" value="NT_ClassII-CCAase"/>
    <property type="match status" value="1"/>
</dbReference>
<dbReference type="EC" id="2.7.7.72" evidence="13"/>
<dbReference type="Pfam" id="PF13735">
    <property type="entry name" value="tRNA_NucTran2_2"/>
    <property type="match status" value="1"/>
</dbReference>
<keyword evidence="4 13" id="KW-0548">Nucleotidyltransferase</keyword>
<organism evidence="13 14">
    <name type="scientific">Anaerotignum neopropionicum</name>
    <dbReference type="NCBI Taxonomy" id="36847"/>
    <lineage>
        <taxon>Bacteria</taxon>
        <taxon>Bacillati</taxon>
        <taxon>Bacillota</taxon>
        <taxon>Clostridia</taxon>
        <taxon>Lachnospirales</taxon>
        <taxon>Anaerotignaceae</taxon>
        <taxon>Anaerotignum</taxon>
    </lineage>
</organism>
<dbReference type="OrthoDB" id="9805698at2"/>
<sequence length="401" mass="46159">MLSNTLPEDVLYILKTLNQDGHQAYIVGGCVRDTILHTTPKDWDITTSANPEQTKKLFPRTFDTGIQHGTVTVVLNHTNYEVTTYRIEGAYEDYRRPSSVAFTKNLTEDLLRRDFTMNAIAYHPQEGYQDPFQGREDIQRRTIRGVGTPALRFQEDALRMLRCVRFAAQLGFFVEEETYNALCENKELIRKISVERIHDEMEKLWLCAHYEKMPLLWESGLLTQFDPLLATRITERGTNLLEQLRQAPKDAILRWTIVLQDYSVQEARVFLRKLKFDNDGLKRICLLVEYLKQELPTEGYPLRMLAGKLGIEALQQLLILQELLQPTSSYAKTAECLAKILADRDCLSLKQLAVDGQMLMEIGVPKGKALGQLLATLLDFVHQNPQWNDKQLLLDKAKELM</sequence>
<comment type="cofactor">
    <cofactor evidence="1">
        <name>Mg(2+)</name>
        <dbReference type="ChEBI" id="CHEBI:18420"/>
    </cofactor>
</comment>
<reference evidence="13 14" key="1">
    <citation type="submission" date="2016-01" db="EMBL/GenBank/DDBJ databases">
        <title>Genome sequence of Clostridium neopropionicum X4, DSM-3847.</title>
        <authorList>
            <person name="Poehlein A."/>
            <person name="Beck M.H."/>
            <person name="Bengelsdorf F.R."/>
            <person name="Daniel R."/>
            <person name="Duerre P."/>
        </authorList>
    </citation>
    <scope>NUCLEOTIDE SEQUENCE [LARGE SCALE GENOMIC DNA]</scope>
    <source>
        <strain evidence="13 14">DSM-3847</strain>
    </source>
</reference>
<evidence type="ECO:0000256" key="6">
    <source>
        <dbReference type="ARBA" id="ARBA00022741"/>
    </source>
</evidence>
<name>A0A136WHH0_9FIRM</name>
<evidence type="ECO:0000256" key="7">
    <source>
        <dbReference type="ARBA" id="ARBA00022842"/>
    </source>
</evidence>
<evidence type="ECO:0000256" key="2">
    <source>
        <dbReference type="ARBA" id="ARBA00022679"/>
    </source>
</evidence>
<evidence type="ECO:0000259" key="10">
    <source>
        <dbReference type="Pfam" id="PF01743"/>
    </source>
</evidence>
<comment type="caution">
    <text evidence="13">The sequence shown here is derived from an EMBL/GenBank/DDBJ whole genome shotgun (WGS) entry which is preliminary data.</text>
</comment>
<dbReference type="GO" id="GO:0046872">
    <property type="term" value="F:metal ion binding"/>
    <property type="evidence" value="ECO:0007669"/>
    <property type="project" value="UniProtKB-KW"/>
</dbReference>
<feature type="domain" description="tRNA nucleotidyltransferase/poly(A) polymerase RNA and SrmB- binding" evidence="11">
    <location>
        <begin position="171"/>
        <end position="229"/>
    </location>
</feature>
<gene>
    <name evidence="13" type="primary">cca_1</name>
    <name evidence="13" type="ORF">CLNEO_00670</name>
</gene>
<dbReference type="NCBIfam" id="NF009814">
    <property type="entry name" value="PRK13299.1"/>
    <property type="match status" value="1"/>
</dbReference>
<dbReference type="PANTHER" id="PTHR46173">
    <property type="entry name" value="CCA TRNA NUCLEOTIDYLTRANSFERASE 1, MITOCHONDRIAL"/>
    <property type="match status" value="1"/>
</dbReference>
<dbReference type="Gene3D" id="3.30.460.10">
    <property type="entry name" value="Beta Polymerase, domain 2"/>
    <property type="match status" value="1"/>
</dbReference>
<dbReference type="STRING" id="36847.CLNEO_00670"/>
<evidence type="ECO:0000256" key="8">
    <source>
        <dbReference type="ARBA" id="ARBA00022884"/>
    </source>
</evidence>
<keyword evidence="2 9" id="KW-0808">Transferase</keyword>
<dbReference type="SUPFAM" id="SSF81301">
    <property type="entry name" value="Nucleotidyltransferase"/>
    <property type="match status" value="1"/>
</dbReference>
<dbReference type="InterPro" id="IPR032810">
    <property type="entry name" value="CCA-adding_enz_C"/>
</dbReference>
<proteinExistence type="inferred from homology"/>
<keyword evidence="3" id="KW-0819">tRNA processing</keyword>
<dbReference type="AlphaFoldDB" id="A0A136WHH0"/>
<dbReference type="InterPro" id="IPR043519">
    <property type="entry name" value="NT_sf"/>
</dbReference>
<evidence type="ECO:0000256" key="5">
    <source>
        <dbReference type="ARBA" id="ARBA00022723"/>
    </source>
</evidence>
<keyword evidence="14" id="KW-1185">Reference proteome</keyword>
<keyword evidence="5" id="KW-0479">Metal-binding</keyword>
<dbReference type="GO" id="GO:0000166">
    <property type="term" value="F:nucleotide binding"/>
    <property type="evidence" value="ECO:0007669"/>
    <property type="project" value="UniProtKB-KW"/>
</dbReference>
<keyword evidence="6" id="KW-0547">Nucleotide-binding</keyword>
<dbReference type="RefSeq" id="WP_066083361.1">
    <property type="nucleotide sequence ID" value="NZ_LRVM01000001.1"/>
</dbReference>
<evidence type="ECO:0000259" key="11">
    <source>
        <dbReference type="Pfam" id="PF12627"/>
    </source>
</evidence>
<dbReference type="InterPro" id="IPR002646">
    <property type="entry name" value="PolA_pol_head_dom"/>
</dbReference>
<dbReference type="PATRIC" id="fig|36847.3.peg.77"/>
<dbReference type="GO" id="GO:0000049">
    <property type="term" value="F:tRNA binding"/>
    <property type="evidence" value="ECO:0007669"/>
    <property type="project" value="TreeGrafter"/>
</dbReference>
<evidence type="ECO:0000256" key="1">
    <source>
        <dbReference type="ARBA" id="ARBA00001946"/>
    </source>
</evidence>
<feature type="domain" description="CCA-adding enzyme C-terminal" evidence="12">
    <location>
        <begin position="252"/>
        <end position="396"/>
    </location>
</feature>
<dbReference type="Gene3D" id="1.10.246.80">
    <property type="match status" value="1"/>
</dbReference>
<comment type="similarity">
    <text evidence="9">Belongs to the tRNA nucleotidyltransferase/poly(A) polymerase family.</text>
</comment>
<accession>A0A136WHH0</accession>
<dbReference type="PANTHER" id="PTHR46173:SF1">
    <property type="entry name" value="CCA TRNA NUCLEOTIDYLTRANSFERASE 1, MITOCHONDRIAL"/>
    <property type="match status" value="1"/>
</dbReference>
<protein>
    <submittedName>
        <fullName evidence="13">CCA-adding enzyme</fullName>
        <ecNumber evidence="13">2.7.7.72</ecNumber>
    </submittedName>
</protein>
<dbReference type="InterPro" id="IPR032828">
    <property type="entry name" value="PolyA_RNA-bd"/>
</dbReference>
<dbReference type="GO" id="GO:0008033">
    <property type="term" value="P:tRNA processing"/>
    <property type="evidence" value="ECO:0007669"/>
    <property type="project" value="UniProtKB-KW"/>
</dbReference>
<dbReference type="EMBL" id="LRVM01000001">
    <property type="protein sequence ID" value="KXL53971.1"/>
    <property type="molecule type" value="Genomic_DNA"/>
</dbReference>
<evidence type="ECO:0000256" key="9">
    <source>
        <dbReference type="RuleBase" id="RU003953"/>
    </source>
</evidence>
<dbReference type="Gene3D" id="1.10.3090.10">
    <property type="entry name" value="cca-adding enzyme, domain 2"/>
    <property type="match status" value="1"/>
</dbReference>